<accession>A0ACB8U4Z2</accession>
<keyword evidence="2" id="KW-1185">Reference proteome</keyword>
<reference evidence="1" key="1">
    <citation type="journal article" date="2021" name="Environ. Microbiol.">
        <title>Gene family expansions and transcriptome signatures uncover fungal adaptations to wood decay.</title>
        <authorList>
            <person name="Hage H."/>
            <person name="Miyauchi S."/>
            <person name="Viragh M."/>
            <person name="Drula E."/>
            <person name="Min B."/>
            <person name="Chaduli D."/>
            <person name="Navarro D."/>
            <person name="Favel A."/>
            <person name="Norest M."/>
            <person name="Lesage-Meessen L."/>
            <person name="Balint B."/>
            <person name="Merenyi Z."/>
            <person name="de Eugenio L."/>
            <person name="Morin E."/>
            <person name="Martinez A.T."/>
            <person name="Baldrian P."/>
            <person name="Stursova M."/>
            <person name="Martinez M.J."/>
            <person name="Novotny C."/>
            <person name="Magnuson J.K."/>
            <person name="Spatafora J.W."/>
            <person name="Maurice S."/>
            <person name="Pangilinan J."/>
            <person name="Andreopoulos W."/>
            <person name="LaButti K."/>
            <person name="Hundley H."/>
            <person name="Na H."/>
            <person name="Kuo A."/>
            <person name="Barry K."/>
            <person name="Lipzen A."/>
            <person name="Henrissat B."/>
            <person name="Riley R."/>
            <person name="Ahrendt S."/>
            <person name="Nagy L.G."/>
            <person name="Grigoriev I.V."/>
            <person name="Martin F."/>
            <person name="Rosso M.N."/>
        </authorList>
    </citation>
    <scope>NUCLEOTIDE SEQUENCE</scope>
    <source>
        <strain evidence="1">CBS 384.51</strain>
    </source>
</reference>
<gene>
    <name evidence="1" type="ORF">BDY19DRAFT_128207</name>
</gene>
<comment type="caution">
    <text evidence="1">The sequence shown here is derived from an EMBL/GenBank/DDBJ whole genome shotgun (WGS) entry which is preliminary data.</text>
</comment>
<evidence type="ECO:0000313" key="1">
    <source>
        <dbReference type="EMBL" id="KAI0089169.1"/>
    </source>
</evidence>
<proteinExistence type="predicted"/>
<name>A0ACB8U4Z2_9APHY</name>
<organism evidence="1 2">
    <name type="scientific">Irpex rosettiformis</name>
    <dbReference type="NCBI Taxonomy" id="378272"/>
    <lineage>
        <taxon>Eukaryota</taxon>
        <taxon>Fungi</taxon>
        <taxon>Dikarya</taxon>
        <taxon>Basidiomycota</taxon>
        <taxon>Agaricomycotina</taxon>
        <taxon>Agaricomycetes</taxon>
        <taxon>Polyporales</taxon>
        <taxon>Irpicaceae</taxon>
        <taxon>Irpex</taxon>
    </lineage>
</organism>
<dbReference type="EMBL" id="MU274911">
    <property type="protein sequence ID" value="KAI0089169.1"/>
    <property type="molecule type" value="Genomic_DNA"/>
</dbReference>
<dbReference type="Proteomes" id="UP001055072">
    <property type="component" value="Unassembled WGS sequence"/>
</dbReference>
<evidence type="ECO:0000313" key="2">
    <source>
        <dbReference type="Proteomes" id="UP001055072"/>
    </source>
</evidence>
<protein>
    <submittedName>
        <fullName evidence="1">Uncharacterized protein</fullName>
    </submittedName>
</protein>
<sequence>MRSYVSPEIIEAYNDTATYPILYSTHPHPCALNQTRRPRISKGLRDIRRLTFALHTYPRPARTRKRPISSNRFVCLTGDTVPCESFVQQTSATQSVRRDNGYGHLDVLRAKSSRPQGGSARHECFPKKQCPRVSAHWVGALHQQRLLPNGSDHRLRRTCNGAVIISLDFS</sequence>